<dbReference type="GO" id="GO:0071595">
    <property type="term" value="C:Nem1-Spo7 phosphatase complex"/>
    <property type="evidence" value="ECO:0007669"/>
    <property type="project" value="InterPro"/>
</dbReference>
<dbReference type="AlphaFoldDB" id="A0A177TF70"/>
<dbReference type="InterPro" id="IPR005605">
    <property type="entry name" value="Spo7"/>
</dbReference>
<dbReference type="PANTHER" id="PTHR20996">
    <property type="entry name" value="NUCLEAR ENVELOPE PHOSPHATASE-REGULATORY SUBUNIT 1"/>
    <property type="match status" value="1"/>
</dbReference>
<sequence>MPPHNRKSHPSHPLIPTEPYHPSPSPSTYRDILIFEERIKQAAARYTRRKRKYQTLLTFLLAATLTSAYNAAANSPQWSGIVDLALRWAADPDTDYRTGLGNELQHHFRVRKAGGAAAAGVGGRRGATDEGLSGVRGAFANRRRGGGGGAAAAAAAAASKVKGVVWDIADAGSAAASAAVSAATAAALSTTHPPPTTTPNSADATLKQNKGKARAFHFRTGTPSDSPLISSISSKTAAAAAYSTSPQTSPTTTIAQEHEHEQAAYYADGAAMLRYYLWVGLFLFFSTTTFLFFASGLYSERIAAGATFVPQANRALRHYHLYLNTRTGAGAVEDEKRVAGGSSRPALSRATSWIWWPPSSSTTPDPPSEKEKPSTKKKGRFSDRDAMDDDPIVTRAPSTPLRRPTTPTSTNQPPPSSNPRGELLLGPRVHPEFRAGYERYRAEFERRRAMRIEAQRKGRGFGSRAWRAVRSWVGLGVGSG</sequence>
<evidence type="ECO:0000256" key="10">
    <source>
        <dbReference type="ARBA" id="ARBA00030458"/>
    </source>
</evidence>
<keyword evidence="8 12" id="KW-0472">Membrane</keyword>
<dbReference type="GO" id="GO:0006629">
    <property type="term" value="P:lipid metabolic process"/>
    <property type="evidence" value="ECO:0007669"/>
    <property type="project" value="UniProtKB-KW"/>
</dbReference>
<gene>
    <name evidence="13" type="ORF">A4X13_0g6899</name>
</gene>
<comment type="subcellular location">
    <subcellularLocation>
        <location evidence="2">Cytoplasm</location>
    </subcellularLocation>
    <subcellularLocation>
        <location evidence="1">Nucleus membrane</location>
        <topology evidence="1">Multi-pass membrane protein</topology>
    </subcellularLocation>
</comment>
<evidence type="ECO:0000256" key="1">
    <source>
        <dbReference type="ARBA" id="ARBA00004232"/>
    </source>
</evidence>
<evidence type="ECO:0000256" key="9">
    <source>
        <dbReference type="ARBA" id="ARBA00023242"/>
    </source>
</evidence>
<evidence type="ECO:0000313" key="13">
    <source>
        <dbReference type="EMBL" id="KAE8243899.1"/>
    </source>
</evidence>
<evidence type="ECO:0000256" key="4">
    <source>
        <dbReference type="ARBA" id="ARBA00022490"/>
    </source>
</evidence>
<evidence type="ECO:0000256" key="2">
    <source>
        <dbReference type="ARBA" id="ARBA00004496"/>
    </source>
</evidence>
<evidence type="ECO:0000256" key="5">
    <source>
        <dbReference type="ARBA" id="ARBA00022692"/>
    </source>
</evidence>
<feature type="compositionally biased region" description="Basic residues" evidence="11">
    <location>
        <begin position="1"/>
        <end position="10"/>
    </location>
</feature>
<dbReference type="EMBL" id="LWDF02000733">
    <property type="protein sequence ID" value="KAE8243899.1"/>
    <property type="molecule type" value="Genomic_DNA"/>
</dbReference>
<evidence type="ECO:0000256" key="8">
    <source>
        <dbReference type="ARBA" id="ARBA00023136"/>
    </source>
</evidence>
<keyword evidence="5 12" id="KW-0812">Transmembrane</keyword>
<feature type="region of interest" description="Disordered" evidence="11">
    <location>
        <begin position="354"/>
        <end position="425"/>
    </location>
</feature>
<protein>
    <recommendedName>
        <fullName evidence="10">Transmembrane protein 188</fullName>
    </recommendedName>
</protein>
<name>A0A177TF70_9BASI</name>
<reference evidence="13" key="1">
    <citation type="submission" date="2016-04" db="EMBL/GenBank/DDBJ databases">
        <authorList>
            <person name="Nguyen H.D."/>
            <person name="Samba Siva P."/>
            <person name="Cullis J."/>
            <person name="Levesque C.A."/>
            <person name="Hambleton S."/>
        </authorList>
    </citation>
    <scope>NUCLEOTIDE SEQUENCE</scope>
    <source>
        <strain evidence="13">DAOMC 236416</strain>
    </source>
</reference>
<evidence type="ECO:0000256" key="12">
    <source>
        <dbReference type="SAM" id="Phobius"/>
    </source>
</evidence>
<dbReference type="GO" id="GO:0019888">
    <property type="term" value="F:protein phosphatase regulator activity"/>
    <property type="evidence" value="ECO:0007669"/>
    <property type="project" value="InterPro"/>
</dbReference>
<keyword evidence="4" id="KW-0963">Cytoplasm</keyword>
<keyword evidence="9" id="KW-0539">Nucleus</keyword>
<keyword evidence="7" id="KW-0443">Lipid metabolism</keyword>
<dbReference type="PANTHER" id="PTHR20996:SF1">
    <property type="entry name" value="NUCLEAR ENVELOPE PHOSPHATASE-REGULATORY SUBUNIT 1"/>
    <property type="match status" value="1"/>
</dbReference>
<keyword evidence="14" id="KW-1185">Reference proteome</keyword>
<dbReference type="InterPro" id="IPR019168">
    <property type="entry name" value="NEP1-R1"/>
</dbReference>
<dbReference type="GO" id="GO:0005737">
    <property type="term" value="C:cytoplasm"/>
    <property type="evidence" value="ECO:0007669"/>
    <property type="project" value="UniProtKB-SubCell"/>
</dbReference>
<organism evidence="13 14">
    <name type="scientific">Tilletia indica</name>
    <dbReference type="NCBI Taxonomy" id="43049"/>
    <lineage>
        <taxon>Eukaryota</taxon>
        <taxon>Fungi</taxon>
        <taxon>Dikarya</taxon>
        <taxon>Basidiomycota</taxon>
        <taxon>Ustilaginomycotina</taxon>
        <taxon>Exobasidiomycetes</taxon>
        <taxon>Tilletiales</taxon>
        <taxon>Tilletiaceae</taxon>
        <taxon>Tilletia</taxon>
    </lineage>
</organism>
<evidence type="ECO:0000256" key="11">
    <source>
        <dbReference type="SAM" id="MobiDB-lite"/>
    </source>
</evidence>
<comment type="caution">
    <text evidence="13">The sequence shown here is derived from an EMBL/GenBank/DDBJ whole genome shotgun (WGS) entry which is preliminary data.</text>
</comment>
<dbReference type="Proteomes" id="UP000077521">
    <property type="component" value="Unassembled WGS sequence"/>
</dbReference>
<dbReference type="Pfam" id="PF03907">
    <property type="entry name" value="Spo7"/>
    <property type="match status" value="2"/>
</dbReference>
<proteinExistence type="inferred from homology"/>
<feature type="compositionally biased region" description="Low complexity" evidence="11">
    <location>
        <begin position="394"/>
        <end position="411"/>
    </location>
</feature>
<reference evidence="13" key="2">
    <citation type="journal article" date="2019" name="IMA Fungus">
        <title>Genome sequencing and comparison of five Tilletia species to identify candidate genes for the detection of regulated species infecting wheat.</title>
        <authorList>
            <person name="Nguyen H.D.T."/>
            <person name="Sultana T."/>
            <person name="Kesanakurti P."/>
            <person name="Hambleton S."/>
        </authorList>
    </citation>
    <scope>NUCLEOTIDE SEQUENCE</scope>
    <source>
        <strain evidence="13">DAOMC 236416</strain>
    </source>
</reference>
<comment type="similarity">
    <text evidence="3">Belongs to the CNEP1R1 family.</text>
</comment>
<evidence type="ECO:0000256" key="7">
    <source>
        <dbReference type="ARBA" id="ARBA00023098"/>
    </source>
</evidence>
<evidence type="ECO:0000256" key="3">
    <source>
        <dbReference type="ARBA" id="ARBA00010998"/>
    </source>
</evidence>
<feature type="compositionally biased region" description="Low complexity" evidence="11">
    <location>
        <begin position="354"/>
        <end position="363"/>
    </location>
</feature>
<feature type="compositionally biased region" description="Basic and acidic residues" evidence="11">
    <location>
        <begin position="367"/>
        <end position="385"/>
    </location>
</feature>
<accession>A0A177TF70</accession>
<feature type="region of interest" description="Disordered" evidence="11">
    <location>
        <begin position="1"/>
        <end position="26"/>
    </location>
</feature>
<keyword evidence="6 12" id="KW-1133">Transmembrane helix</keyword>
<feature type="transmembrane region" description="Helical" evidence="12">
    <location>
        <begin position="275"/>
        <end position="294"/>
    </location>
</feature>
<evidence type="ECO:0000256" key="6">
    <source>
        <dbReference type="ARBA" id="ARBA00022989"/>
    </source>
</evidence>
<dbReference type="GO" id="GO:0031965">
    <property type="term" value="C:nuclear membrane"/>
    <property type="evidence" value="ECO:0007669"/>
    <property type="project" value="UniProtKB-SubCell"/>
</dbReference>
<evidence type="ECO:0000313" key="14">
    <source>
        <dbReference type="Proteomes" id="UP000077521"/>
    </source>
</evidence>